<evidence type="ECO:0000313" key="9">
    <source>
        <dbReference type="EMBL" id="AQP54544.1"/>
    </source>
</evidence>
<evidence type="ECO:0000256" key="2">
    <source>
        <dbReference type="ARBA" id="ARBA00006337"/>
    </source>
</evidence>
<evidence type="ECO:0000256" key="5">
    <source>
        <dbReference type="ARBA" id="ARBA00022737"/>
    </source>
</evidence>
<evidence type="ECO:0000256" key="6">
    <source>
        <dbReference type="ARBA" id="ARBA00022989"/>
    </source>
</evidence>
<comment type="subcellular location">
    <subcellularLocation>
        <location evidence="1">Cell membrane</location>
        <topology evidence="1">Multi-pass membrane protein</topology>
    </subcellularLocation>
</comment>
<dbReference type="SMART" id="SM00116">
    <property type="entry name" value="CBS"/>
    <property type="match status" value="2"/>
</dbReference>
<dbReference type="GO" id="GO:0050660">
    <property type="term" value="F:flavin adenine dinucleotide binding"/>
    <property type="evidence" value="ECO:0007669"/>
    <property type="project" value="InterPro"/>
</dbReference>
<evidence type="ECO:0000256" key="7">
    <source>
        <dbReference type="ARBA" id="ARBA00023122"/>
    </source>
</evidence>
<keyword evidence="6" id="KW-1133">Transmembrane helix</keyword>
<dbReference type="InterPro" id="IPR036318">
    <property type="entry name" value="FAD-bd_PCMH-like_sf"/>
</dbReference>
<organism evidence="9 10">
    <name type="scientific">Vagococcus penaei</name>
    <dbReference type="NCBI Taxonomy" id="633807"/>
    <lineage>
        <taxon>Bacteria</taxon>
        <taxon>Bacillati</taxon>
        <taxon>Bacillota</taxon>
        <taxon>Bacilli</taxon>
        <taxon>Lactobacillales</taxon>
        <taxon>Enterococcaceae</taxon>
        <taxon>Vagococcus</taxon>
    </lineage>
</organism>
<protein>
    <submittedName>
        <fullName evidence="9">Uncharacterized protein</fullName>
    </submittedName>
</protein>
<dbReference type="EMBL" id="CP019609">
    <property type="protein sequence ID" value="AQP54544.1"/>
    <property type="molecule type" value="Genomic_DNA"/>
</dbReference>
<dbReference type="InterPro" id="IPR046342">
    <property type="entry name" value="CBS_dom_sf"/>
</dbReference>
<keyword evidence="4" id="KW-0812">Transmembrane</keyword>
<dbReference type="Gene3D" id="3.30.465.10">
    <property type="match status" value="1"/>
</dbReference>
<evidence type="ECO:0000313" key="10">
    <source>
        <dbReference type="Proteomes" id="UP000188246"/>
    </source>
</evidence>
<keyword evidence="10" id="KW-1185">Reference proteome</keyword>
<keyword evidence="5" id="KW-0677">Repeat</keyword>
<accession>A0A1Q2D807</accession>
<reference evidence="9 10" key="1">
    <citation type="journal article" date="2010" name="Int. J. Syst. Evol. Microbiol.">
        <title>Vagococcus penaei sp. nov., isolated from spoilage microbiota of cooked shrimp (Penaeus vannamei).</title>
        <authorList>
            <person name="Jaffres E."/>
            <person name="Prevost H."/>
            <person name="Rossero A."/>
            <person name="Joffraud J.J."/>
            <person name="Dousset X."/>
        </authorList>
    </citation>
    <scope>NUCLEOTIDE SEQUENCE [LARGE SCALE GENOMIC DNA]</scope>
    <source>
        <strain evidence="9 10">CD276</strain>
    </source>
</reference>
<dbReference type="InterPro" id="IPR000644">
    <property type="entry name" value="CBS_dom"/>
</dbReference>
<dbReference type="PROSITE" id="PS51846">
    <property type="entry name" value="CNNM"/>
    <property type="match status" value="1"/>
</dbReference>
<dbReference type="SUPFAM" id="SSF56176">
    <property type="entry name" value="FAD-binding/transporter-associated domain-like"/>
    <property type="match status" value="1"/>
</dbReference>
<dbReference type="InterPro" id="IPR016169">
    <property type="entry name" value="FAD-bd_PCMH_sub2"/>
</dbReference>
<dbReference type="OrthoDB" id="9798188at2"/>
<evidence type="ECO:0000256" key="3">
    <source>
        <dbReference type="ARBA" id="ARBA00022475"/>
    </source>
</evidence>
<comment type="similarity">
    <text evidence="2">Belongs to the UPF0053 family.</text>
</comment>
<dbReference type="FunFam" id="3.10.580.10:FF:000002">
    <property type="entry name" value="Magnesium/cobalt efflux protein CorC"/>
    <property type="match status" value="1"/>
</dbReference>
<dbReference type="InterPro" id="IPR044751">
    <property type="entry name" value="Ion_transp-like_CBS"/>
</dbReference>
<dbReference type="KEGG" id="vpi:BW732_10235"/>
<dbReference type="Proteomes" id="UP000188246">
    <property type="component" value="Chromosome"/>
</dbReference>
<dbReference type="AlphaFoldDB" id="A0A1Q2D807"/>
<gene>
    <name evidence="9" type="ORF">BW732_10235</name>
</gene>
<dbReference type="SUPFAM" id="SSF54631">
    <property type="entry name" value="CBS-domain pair"/>
    <property type="match status" value="1"/>
</dbReference>
<dbReference type="GO" id="GO:0005886">
    <property type="term" value="C:plasma membrane"/>
    <property type="evidence" value="ECO:0007669"/>
    <property type="project" value="UniProtKB-SubCell"/>
</dbReference>
<evidence type="ECO:0000256" key="1">
    <source>
        <dbReference type="ARBA" id="ARBA00004651"/>
    </source>
</evidence>
<sequence>MIAFKLVIIALMIWVTAIFVAAEFALVKVRSSKLEYLENQGVKQAALAKHMTHHLDDYLSACQLGITLTTLIIGGIGETTMSTILRPLINYLPISSALSLTLSIIFAYVIITFVEVVVGELLPKSYSIVEPEKVVLAIAKPLQLFYRATAPFIKLLNLSANAIGRLFGIHMVGEAEETLSEEELLQVAKDSFQKGEINKEEYQYLSRIFDFDERQVKEIMANRLEMHVVEKGMTVSEAIQQMVETGYSRFPVIDGSKDHIIGYVTLSQLVREAYVEPKALVENFIEKPIFIMETSPIKVVLKMIQVQHKHIAIVVDEYGGTVGLVTIEDIVEEIVGDIQDEVDAETPLIKSLGSQHYLVNGWIELGDYTHLLKLPELEDPNGNVTLSGYFTSNYGHDIKEGFSTAIDGVIYTVLEMNNESIIETFKVVDTRQNPTVR</sequence>
<name>A0A1Q2D807_9ENTE</name>
<dbReference type="Pfam" id="PF01595">
    <property type="entry name" value="CNNM"/>
    <property type="match status" value="1"/>
</dbReference>
<keyword evidence="7" id="KW-0129">CBS domain</keyword>
<dbReference type="Gene3D" id="3.10.580.10">
    <property type="entry name" value="CBS-domain"/>
    <property type="match status" value="1"/>
</dbReference>
<evidence type="ECO:0000256" key="4">
    <source>
        <dbReference type="ARBA" id="ARBA00022692"/>
    </source>
</evidence>
<evidence type="ECO:0000256" key="8">
    <source>
        <dbReference type="ARBA" id="ARBA00023136"/>
    </source>
</evidence>
<dbReference type="RefSeq" id="WP_077276625.1">
    <property type="nucleotide sequence ID" value="NZ_CP019609.1"/>
</dbReference>
<dbReference type="CDD" id="cd04590">
    <property type="entry name" value="CBS_pair_CorC_HlyC_assoc"/>
    <property type="match status" value="1"/>
</dbReference>
<keyword evidence="8" id="KW-0472">Membrane</keyword>
<proteinExistence type="inferred from homology"/>
<dbReference type="InterPro" id="IPR002550">
    <property type="entry name" value="CNNM"/>
</dbReference>
<dbReference type="InterPro" id="IPR051676">
    <property type="entry name" value="UPF0053_domain"/>
</dbReference>
<dbReference type="Pfam" id="PF00571">
    <property type="entry name" value="CBS"/>
    <property type="match status" value="2"/>
</dbReference>
<dbReference type="STRING" id="633807.BW732_10235"/>
<keyword evidence="3" id="KW-1003">Cell membrane</keyword>
<dbReference type="PROSITE" id="PS51371">
    <property type="entry name" value="CBS"/>
    <property type="match status" value="2"/>
</dbReference>
<dbReference type="PANTHER" id="PTHR43099">
    <property type="entry name" value="UPF0053 PROTEIN YRKA"/>
    <property type="match status" value="1"/>
</dbReference>
<dbReference type="PANTHER" id="PTHR43099:SF2">
    <property type="entry name" value="UPF0053 PROTEIN YRKA"/>
    <property type="match status" value="1"/>
</dbReference>